<proteinExistence type="predicted"/>
<keyword evidence="1" id="KW-0472">Membrane</keyword>
<name>A0AAD1XWA9_EUPCR</name>
<dbReference type="EMBL" id="CAMPGE010021582">
    <property type="protein sequence ID" value="CAI2379726.1"/>
    <property type="molecule type" value="Genomic_DNA"/>
</dbReference>
<evidence type="ECO:0000256" key="1">
    <source>
        <dbReference type="SAM" id="Phobius"/>
    </source>
</evidence>
<sequence>MMVYLFVLNSVDEGVLKLNGYIVQLSISTSLVFFVHNNILFICFPLIFKK</sequence>
<keyword evidence="1" id="KW-1133">Transmembrane helix</keyword>
<reference evidence="2" key="1">
    <citation type="submission" date="2023-07" db="EMBL/GenBank/DDBJ databases">
        <authorList>
            <consortium name="AG Swart"/>
            <person name="Singh M."/>
            <person name="Singh A."/>
            <person name="Seah K."/>
            <person name="Emmerich C."/>
        </authorList>
    </citation>
    <scope>NUCLEOTIDE SEQUENCE</scope>
    <source>
        <strain evidence="2">DP1</strain>
    </source>
</reference>
<keyword evidence="1" id="KW-0812">Transmembrane</keyword>
<gene>
    <name evidence="2" type="ORF">ECRASSUSDP1_LOCUS21139</name>
</gene>
<protein>
    <submittedName>
        <fullName evidence="2">Uncharacterized protein</fullName>
    </submittedName>
</protein>
<dbReference type="Proteomes" id="UP001295684">
    <property type="component" value="Unassembled WGS sequence"/>
</dbReference>
<feature type="transmembrane region" description="Helical" evidence="1">
    <location>
        <begin position="20"/>
        <end position="48"/>
    </location>
</feature>
<dbReference type="AlphaFoldDB" id="A0AAD1XWA9"/>
<comment type="caution">
    <text evidence="2">The sequence shown here is derived from an EMBL/GenBank/DDBJ whole genome shotgun (WGS) entry which is preliminary data.</text>
</comment>
<keyword evidence="3" id="KW-1185">Reference proteome</keyword>
<accession>A0AAD1XWA9</accession>
<evidence type="ECO:0000313" key="3">
    <source>
        <dbReference type="Proteomes" id="UP001295684"/>
    </source>
</evidence>
<organism evidence="2 3">
    <name type="scientific">Euplotes crassus</name>
    <dbReference type="NCBI Taxonomy" id="5936"/>
    <lineage>
        <taxon>Eukaryota</taxon>
        <taxon>Sar</taxon>
        <taxon>Alveolata</taxon>
        <taxon>Ciliophora</taxon>
        <taxon>Intramacronucleata</taxon>
        <taxon>Spirotrichea</taxon>
        <taxon>Hypotrichia</taxon>
        <taxon>Euplotida</taxon>
        <taxon>Euplotidae</taxon>
        <taxon>Moneuplotes</taxon>
    </lineage>
</organism>
<evidence type="ECO:0000313" key="2">
    <source>
        <dbReference type="EMBL" id="CAI2379726.1"/>
    </source>
</evidence>